<keyword evidence="3 8" id="KW-0820">tRNA-binding</keyword>
<evidence type="ECO:0000256" key="7">
    <source>
        <dbReference type="ARBA" id="ARBA00022884"/>
    </source>
</evidence>
<dbReference type="SUPFAM" id="SSF54211">
    <property type="entry name" value="Ribosomal protein S5 domain 2-like"/>
    <property type="match status" value="1"/>
</dbReference>
<keyword evidence="5 8" id="KW-0819">tRNA processing</keyword>
<dbReference type="GO" id="GO:0000049">
    <property type="term" value="F:tRNA binding"/>
    <property type="evidence" value="ECO:0007669"/>
    <property type="project" value="UniProtKB-UniRule"/>
</dbReference>
<dbReference type="Pfam" id="PF01138">
    <property type="entry name" value="RNase_PH"/>
    <property type="match status" value="1"/>
</dbReference>
<dbReference type="HAMAP" id="MF_00564">
    <property type="entry name" value="RNase_PH"/>
    <property type="match status" value="1"/>
</dbReference>
<evidence type="ECO:0000256" key="6">
    <source>
        <dbReference type="ARBA" id="ARBA00022695"/>
    </source>
</evidence>
<evidence type="ECO:0000256" key="9">
    <source>
        <dbReference type="SAM" id="MobiDB-lite"/>
    </source>
</evidence>
<dbReference type="GO" id="GO:0016075">
    <property type="term" value="P:rRNA catabolic process"/>
    <property type="evidence" value="ECO:0007669"/>
    <property type="project" value="UniProtKB-UniRule"/>
</dbReference>
<dbReference type="InterPro" id="IPR027408">
    <property type="entry name" value="PNPase/RNase_PH_dom_sf"/>
</dbReference>
<evidence type="ECO:0000259" key="11">
    <source>
        <dbReference type="Pfam" id="PF03725"/>
    </source>
</evidence>
<dbReference type="PROSITE" id="PS01277">
    <property type="entry name" value="RIBONUCLEASE_PH"/>
    <property type="match status" value="1"/>
</dbReference>
<proteinExistence type="inferred from homology"/>
<dbReference type="FunFam" id="3.30.230.70:FF:000003">
    <property type="entry name" value="Ribonuclease PH"/>
    <property type="match status" value="1"/>
</dbReference>
<keyword evidence="7" id="KW-0694">RNA-binding</keyword>
<feature type="binding site" evidence="8">
    <location>
        <begin position="132"/>
        <end position="134"/>
    </location>
    <ligand>
        <name>phosphate</name>
        <dbReference type="ChEBI" id="CHEBI:43474"/>
        <note>substrate</note>
    </ligand>
</feature>
<feature type="region of interest" description="Disordered" evidence="9">
    <location>
        <begin position="1"/>
        <end position="21"/>
    </location>
</feature>
<feature type="domain" description="Exoribonuclease phosphorolytic" evidence="11">
    <location>
        <begin position="167"/>
        <end position="230"/>
    </location>
</feature>
<dbReference type="EC" id="2.7.7.56" evidence="8"/>
<reference evidence="13" key="1">
    <citation type="submission" date="2016-02" db="EMBL/GenBank/DDBJ databases">
        <authorList>
            <person name="Mitreva M."/>
            <person name="Pepin K.H."/>
            <person name="Mihindukulasuriya K.A."/>
            <person name="Fulton R."/>
            <person name="Fronick C."/>
            <person name="O'Laughlin M."/>
            <person name="Miner T."/>
            <person name="Herter B."/>
            <person name="Rosa B.A."/>
            <person name="Cordes M."/>
            <person name="Tomlinson C."/>
            <person name="Wollam A."/>
            <person name="Palsikar V.B."/>
            <person name="Mardis E.R."/>
            <person name="Wilson R.K."/>
        </authorList>
    </citation>
    <scope>NUCLEOTIDE SEQUENCE [LARGE SCALE GENOMIC DNA]</scope>
    <source>
        <strain evidence="13">DSM 22607</strain>
    </source>
</reference>
<dbReference type="InterPro" id="IPR020568">
    <property type="entry name" value="Ribosomal_Su5_D2-typ_SF"/>
</dbReference>
<comment type="caution">
    <text evidence="12">The sequence shown here is derived from an EMBL/GenBank/DDBJ whole genome shotgun (WGS) entry which is preliminary data.</text>
</comment>
<evidence type="ECO:0000313" key="12">
    <source>
        <dbReference type="EMBL" id="KXK64824.1"/>
    </source>
</evidence>
<dbReference type="STRING" id="626937.HMPREF3293_02065"/>
<comment type="subunit">
    <text evidence="8">Homohexameric ring arranged as a trimer of dimers.</text>
</comment>
<dbReference type="InterPro" id="IPR036345">
    <property type="entry name" value="ExoRNase_PH_dom2_sf"/>
</dbReference>
<dbReference type="Gene3D" id="3.30.230.70">
    <property type="entry name" value="GHMP Kinase, N-terminal domain"/>
    <property type="match status" value="1"/>
</dbReference>
<dbReference type="PANTHER" id="PTHR11953:SF0">
    <property type="entry name" value="EXOSOME COMPLEX COMPONENT RRP41"/>
    <property type="match status" value="1"/>
</dbReference>
<dbReference type="Pfam" id="PF03725">
    <property type="entry name" value="RNase_PH_C"/>
    <property type="match status" value="1"/>
</dbReference>
<dbReference type="InterPro" id="IPR050080">
    <property type="entry name" value="RNase_PH"/>
</dbReference>
<protein>
    <recommendedName>
        <fullName evidence="8">Ribonuclease PH</fullName>
        <shortName evidence="8">RNase PH</shortName>
        <ecNumber evidence="8">2.7.7.56</ecNumber>
    </recommendedName>
    <alternativeName>
        <fullName evidence="8">tRNA nucleotidyltransferase</fullName>
    </alternativeName>
</protein>
<dbReference type="SUPFAM" id="SSF55666">
    <property type="entry name" value="Ribonuclease PH domain 2-like"/>
    <property type="match status" value="1"/>
</dbReference>
<dbReference type="InterPro" id="IPR018336">
    <property type="entry name" value="RNase_PH_CS"/>
</dbReference>
<dbReference type="InterPro" id="IPR015847">
    <property type="entry name" value="ExoRNase_PH_dom2"/>
</dbReference>
<dbReference type="GO" id="GO:0031125">
    <property type="term" value="P:rRNA 3'-end processing"/>
    <property type="evidence" value="ECO:0007669"/>
    <property type="project" value="UniProtKB-ARBA"/>
</dbReference>
<evidence type="ECO:0000256" key="3">
    <source>
        <dbReference type="ARBA" id="ARBA00022555"/>
    </source>
</evidence>
<dbReference type="InterPro" id="IPR001247">
    <property type="entry name" value="ExoRNase_PH_dom1"/>
</dbReference>
<accession>A0A136Q2L6</accession>
<keyword evidence="6 8" id="KW-0548">Nucleotidyltransferase</keyword>
<evidence type="ECO:0000256" key="2">
    <source>
        <dbReference type="ARBA" id="ARBA00022552"/>
    </source>
</evidence>
<gene>
    <name evidence="8" type="primary">rph</name>
    <name evidence="12" type="ORF">HMPREF3293_02065</name>
</gene>
<dbReference type="InterPro" id="IPR002381">
    <property type="entry name" value="RNase_PH_bac-type"/>
</dbReference>
<keyword evidence="13" id="KW-1185">Reference proteome</keyword>
<name>A0A136Q2L6_9FIRM</name>
<evidence type="ECO:0000313" key="13">
    <source>
        <dbReference type="Proteomes" id="UP000070366"/>
    </source>
</evidence>
<evidence type="ECO:0000256" key="5">
    <source>
        <dbReference type="ARBA" id="ARBA00022694"/>
    </source>
</evidence>
<evidence type="ECO:0000256" key="8">
    <source>
        <dbReference type="HAMAP-Rule" id="MF_00564"/>
    </source>
</evidence>
<comment type="similarity">
    <text evidence="1 8">Belongs to the RNase PH family.</text>
</comment>
<dbReference type="PANTHER" id="PTHR11953">
    <property type="entry name" value="EXOSOME COMPLEX COMPONENT"/>
    <property type="match status" value="1"/>
</dbReference>
<keyword evidence="4 8" id="KW-0808">Transferase</keyword>
<dbReference type="GO" id="GO:0000175">
    <property type="term" value="F:3'-5'-RNA exonuclease activity"/>
    <property type="evidence" value="ECO:0007669"/>
    <property type="project" value="UniProtKB-UniRule"/>
</dbReference>
<evidence type="ECO:0000259" key="10">
    <source>
        <dbReference type="Pfam" id="PF01138"/>
    </source>
</evidence>
<comment type="catalytic activity">
    <reaction evidence="8">
        <text>tRNA(n+1) + phosphate = tRNA(n) + a ribonucleoside 5'-diphosphate</text>
        <dbReference type="Rhea" id="RHEA:10628"/>
        <dbReference type="Rhea" id="RHEA-COMP:17343"/>
        <dbReference type="Rhea" id="RHEA-COMP:17344"/>
        <dbReference type="ChEBI" id="CHEBI:43474"/>
        <dbReference type="ChEBI" id="CHEBI:57930"/>
        <dbReference type="ChEBI" id="CHEBI:173114"/>
        <dbReference type="EC" id="2.7.7.56"/>
    </reaction>
</comment>
<dbReference type="GO" id="GO:0009022">
    <property type="term" value="F:tRNA nucleotidyltransferase activity"/>
    <property type="evidence" value="ECO:0007669"/>
    <property type="project" value="UniProtKB-UniRule"/>
</dbReference>
<dbReference type="PATRIC" id="fig|626937.4.peg.2042"/>
<organism evidence="12 13">
    <name type="scientific">Christensenella minuta</name>
    <dbReference type="NCBI Taxonomy" id="626937"/>
    <lineage>
        <taxon>Bacteria</taxon>
        <taxon>Bacillati</taxon>
        <taxon>Bacillota</taxon>
        <taxon>Clostridia</taxon>
        <taxon>Christensenellales</taxon>
        <taxon>Christensenellaceae</taxon>
        <taxon>Christensenella</taxon>
    </lineage>
</organism>
<comment type="function">
    <text evidence="8">Phosphorolytic 3'-5' exoribonuclease that plays an important role in tRNA 3'-end maturation. Removes nucleotide residues following the 3'-CCA terminus of tRNAs; can also add nucleotides to the ends of RNA molecules by using nucleoside diphosphates as substrates, but this may not be physiologically important. Probably plays a role in initiation of 16S rRNA degradation (leading to ribosome degradation) during starvation.</text>
</comment>
<feature type="binding site" evidence="8">
    <location>
        <position position="94"/>
    </location>
    <ligand>
        <name>phosphate</name>
        <dbReference type="ChEBI" id="CHEBI:43474"/>
        <note>substrate</note>
    </ligand>
</feature>
<dbReference type="AlphaFoldDB" id="A0A136Q2L6"/>
<dbReference type="NCBIfam" id="TIGR01966">
    <property type="entry name" value="RNasePH"/>
    <property type="match status" value="1"/>
</dbReference>
<keyword evidence="2 8" id="KW-0698">rRNA processing</keyword>
<sequence>MDEANKREMTMRENGRKPDELRPLSIEANILKNAHGSVLIGTGNTQVLCTAMLEKGVPPFLAETGNGWLTAEYSMMPASTPHRKRRDGAKQDGRGVEIQRLIGRSLRSICSFEGMGEYTVYIDCDVLNADGGTRTASISGAFIAAALCVDKAVKKGLLAKFPLTKHVAAVSAGIVEDTPLLDLCYTEDSGAQADMNMVAADDGNIGEIQICGEKRTVTEEEFMTLMALCKKGIHEIIARQKEILKKEGIII</sequence>
<dbReference type="GO" id="GO:0008033">
    <property type="term" value="P:tRNA processing"/>
    <property type="evidence" value="ECO:0007669"/>
    <property type="project" value="UniProtKB-UniRule"/>
</dbReference>
<dbReference type="Proteomes" id="UP000070366">
    <property type="component" value="Unassembled WGS sequence"/>
</dbReference>
<feature type="domain" description="Exoribonuclease phosphorolytic" evidence="10">
    <location>
        <begin position="20"/>
        <end position="144"/>
    </location>
</feature>
<evidence type="ECO:0000256" key="1">
    <source>
        <dbReference type="ARBA" id="ARBA00006678"/>
    </source>
</evidence>
<dbReference type="EMBL" id="LSZW01000063">
    <property type="protein sequence ID" value="KXK64824.1"/>
    <property type="molecule type" value="Genomic_DNA"/>
</dbReference>
<evidence type="ECO:0000256" key="4">
    <source>
        <dbReference type="ARBA" id="ARBA00022679"/>
    </source>
</evidence>